<dbReference type="Pfam" id="PF00571">
    <property type="entry name" value="CBS"/>
    <property type="match status" value="2"/>
</dbReference>
<dbReference type="PROSITE" id="PS51371">
    <property type="entry name" value="CBS"/>
    <property type="match status" value="2"/>
</dbReference>
<name>A0A178LUL7_MYCIR</name>
<proteinExistence type="predicted"/>
<comment type="caution">
    <text evidence="4">The sequence shown here is derived from an EMBL/GenBank/DDBJ whole genome shotgun (WGS) entry which is preliminary data.</text>
</comment>
<dbReference type="STRING" id="912594.AWC12_11310"/>
<dbReference type="RefSeq" id="WP_064282316.1">
    <property type="nucleotide sequence ID" value="NZ_LWCS01000024.1"/>
</dbReference>
<sequence length="190" mass="20202">MVHAGDVMVRPVVSVRCSTPLREAGTVLAEYGYAGLPVVDESGCLLGFLTTGDVLRAAPGREATAMTAMTSPAVSVALHSDLDDIGRVLVRRGIRSVPVVDDERRVIGIISRGDLLRLDLTSDDVIAVGAQKMLDGYTGKRRWIAQARQGEVLVAGHFDSDAERRIATALVRTVPGVREVRIGAATPSTD</sequence>
<dbReference type="SUPFAM" id="SSF54631">
    <property type="entry name" value="CBS-domain pair"/>
    <property type="match status" value="1"/>
</dbReference>
<feature type="domain" description="CBS" evidence="3">
    <location>
        <begin position="8"/>
        <end position="66"/>
    </location>
</feature>
<dbReference type="InterPro" id="IPR007055">
    <property type="entry name" value="BON_dom"/>
</dbReference>
<evidence type="ECO:0000313" key="4">
    <source>
        <dbReference type="EMBL" id="OAN37884.1"/>
    </source>
</evidence>
<dbReference type="Pfam" id="PF04972">
    <property type="entry name" value="BON"/>
    <property type="match status" value="1"/>
</dbReference>
<dbReference type="AlphaFoldDB" id="A0A178LUL7"/>
<accession>A0A178LUL7</accession>
<feature type="domain" description="CBS" evidence="3">
    <location>
        <begin position="69"/>
        <end position="125"/>
    </location>
</feature>
<keyword evidence="4" id="KW-0808">Transferase</keyword>
<dbReference type="Gene3D" id="3.10.580.10">
    <property type="entry name" value="CBS-domain"/>
    <property type="match status" value="2"/>
</dbReference>
<dbReference type="Proteomes" id="UP000078396">
    <property type="component" value="Unassembled WGS sequence"/>
</dbReference>
<dbReference type="GO" id="GO:0016301">
    <property type="term" value="F:kinase activity"/>
    <property type="evidence" value="ECO:0007669"/>
    <property type="project" value="UniProtKB-KW"/>
</dbReference>
<evidence type="ECO:0000256" key="1">
    <source>
        <dbReference type="ARBA" id="ARBA00023122"/>
    </source>
</evidence>
<dbReference type="SMART" id="SM00116">
    <property type="entry name" value="CBS"/>
    <property type="match status" value="2"/>
</dbReference>
<gene>
    <name evidence="4" type="ORF">A4X20_20770</name>
</gene>
<keyword evidence="1 2" id="KW-0129">CBS domain</keyword>
<organism evidence="4 5">
    <name type="scientific">Mycolicibacterium iranicum</name>
    <name type="common">Mycobacterium iranicum</name>
    <dbReference type="NCBI Taxonomy" id="912594"/>
    <lineage>
        <taxon>Bacteria</taxon>
        <taxon>Bacillati</taxon>
        <taxon>Actinomycetota</taxon>
        <taxon>Actinomycetes</taxon>
        <taxon>Mycobacteriales</taxon>
        <taxon>Mycobacteriaceae</taxon>
        <taxon>Mycolicibacterium</taxon>
    </lineage>
</organism>
<protein>
    <submittedName>
        <fullName evidence="4">Histidine kinase</fullName>
    </submittedName>
</protein>
<evidence type="ECO:0000256" key="2">
    <source>
        <dbReference type="PROSITE-ProRule" id="PRU00703"/>
    </source>
</evidence>
<dbReference type="InterPro" id="IPR046342">
    <property type="entry name" value="CBS_dom_sf"/>
</dbReference>
<dbReference type="InterPro" id="IPR000644">
    <property type="entry name" value="CBS_dom"/>
</dbReference>
<dbReference type="InterPro" id="IPR051257">
    <property type="entry name" value="Diverse_CBS-Domain"/>
</dbReference>
<evidence type="ECO:0000313" key="5">
    <source>
        <dbReference type="Proteomes" id="UP000078396"/>
    </source>
</evidence>
<evidence type="ECO:0000259" key="3">
    <source>
        <dbReference type="PROSITE" id="PS51371"/>
    </source>
</evidence>
<dbReference type="PANTHER" id="PTHR43080">
    <property type="entry name" value="CBS DOMAIN-CONTAINING PROTEIN CBSX3, MITOCHONDRIAL"/>
    <property type="match status" value="1"/>
</dbReference>
<reference evidence="4 5" key="1">
    <citation type="submission" date="2016-04" db="EMBL/GenBank/DDBJ databases">
        <title>Draft Genome Sequences of Staphylococcus capitis Strain H36, S. capitis Strain H65, S. cohnii Strain H62, S. hominis Strain H69, Mycobacterium iranicum Strain H39, Plantibacter sp. Strain H53, Pseudomonas oryzihabitans Strain H72, and Microbacterium sp. Strain H83, isolated from residential settings.</title>
        <authorList>
            <person name="Lymperopoulou D."/>
            <person name="Adams R.I."/>
            <person name="Lindow S."/>
            <person name="Coil D.A."/>
            <person name="Jospin G."/>
            <person name="Eisen J.A."/>
        </authorList>
    </citation>
    <scope>NUCLEOTIDE SEQUENCE [LARGE SCALE GENOMIC DNA]</scope>
    <source>
        <strain evidence="4 5">H39</strain>
    </source>
</reference>
<dbReference type="PANTHER" id="PTHR43080:SF26">
    <property type="entry name" value="REGULATORY PROTEIN"/>
    <property type="match status" value="1"/>
</dbReference>
<dbReference type="OrthoDB" id="9799454at2"/>
<keyword evidence="4" id="KW-0418">Kinase</keyword>
<dbReference type="EMBL" id="LWCS01000024">
    <property type="protein sequence ID" value="OAN37884.1"/>
    <property type="molecule type" value="Genomic_DNA"/>
</dbReference>